<protein>
    <recommendedName>
        <fullName evidence="4">Transmembrane protein</fullName>
    </recommendedName>
</protein>
<keyword evidence="3" id="KW-1185">Reference proteome</keyword>
<feature type="transmembrane region" description="Helical" evidence="1">
    <location>
        <begin position="153"/>
        <end position="172"/>
    </location>
</feature>
<evidence type="ECO:0000313" key="2">
    <source>
        <dbReference type="EMBL" id="OLY80782.1"/>
    </source>
</evidence>
<keyword evidence="1" id="KW-1133">Transmembrane helix</keyword>
<dbReference type="Proteomes" id="UP000187455">
    <property type="component" value="Unassembled WGS sequence"/>
</dbReference>
<reference evidence="2 3" key="1">
    <citation type="journal article" date="2016" name="Mol. Biol. Evol.">
        <title>Genome-Wide Survey of Gut Fungi (Harpellales) Reveals the First Horizontally Transferred Ubiquitin Gene from a Mosquito Host.</title>
        <authorList>
            <person name="Wang Y."/>
            <person name="White M.M."/>
            <person name="Kvist S."/>
            <person name="Moncalvo J.M."/>
        </authorList>
    </citation>
    <scope>NUCLEOTIDE SEQUENCE [LARGE SCALE GENOMIC DNA]</scope>
    <source>
        <strain evidence="2 3">ALG-7-W6</strain>
    </source>
</reference>
<dbReference type="AlphaFoldDB" id="A0A1R0GV58"/>
<feature type="transmembrane region" description="Helical" evidence="1">
    <location>
        <begin position="60"/>
        <end position="79"/>
    </location>
</feature>
<gene>
    <name evidence="2" type="ORF">AYI68_g5117</name>
</gene>
<keyword evidence="1" id="KW-0812">Transmembrane</keyword>
<comment type="caution">
    <text evidence="2">The sequence shown here is derived from an EMBL/GenBank/DDBJ whole genome shotgun (WGS) entry which is preliminary data.</text>
</comment>
<sequence>MSNSHKSSHSLDSNGDVFRRKPIATQNELKTRADYEEMIAEMRAMNSKDIEVMGNFLKTLSGALLIAFILFTYETFTAIGKNAYPKIPLTNIKIKNDNCIYFCELIVVSLQASLTISGKTSFSFLTKCVVIGLTLADIYLVVTSYKYGIVEMIFWSVPTAILIITGLVQLTVVKSIRSIDEYENKVMSRFKD</sequence>
<dbReference type="EMBL" id="LSSL01003135">
    <property type="protein sequence ID" value="OLY80782.1"/>
    <property type="molecule type" value="Genomic_DNA"/>
</dbReference>
<dbReference type="OrthoDB" id="5591755at2759"/>
<organism evidence="2 3">
    <name type="scientific">Smittium mucronatum</name>
    <dbReference type="NCBI Taxonomy" id="133383"/>
    <lineage>
        <taxon>Eukaryota</taxon>
        <taxon>Fungi</taxon>
        <taxon>Fungi incertae sedis</taxon>
        <taxon>Zoopagomycota</taxon>
        <taxon>Kickxellomycotina</taxon>
        <taxon>Harpellomycetes</taxon>
        <taxon>Harpellales</taxon>
        <taxon>Legeriomycetaceae</taxon>
        <taxon>Smittium</taxon>
    </lineage>
</organism>
<name>A0A1R0GV58_9FUNG</name>
<keyword evidence="1" id="KW-0472">Membrane</keyword>
<proteinExistence type="predicted"/>
<accession>A0A1R0GV58</accession>
<evidence type="ECO:0000313" key="3">
    <source>
        <dbReference type="Proteomes" id="UP000187455"/>
    </source>
</evidence>
<feature type="transmembrane region" description="Helical" evidence="1">
    <location>
        <begin position="122"/>
        <end position="141"/>
    </location>
</feature>
<evidence type="ECO:0008006" key="4">
    <source>
        <dbReference type="Google" id="ProtNLM"/>
    </source>
</evidence>
<evidence type="ECO:0000256" key="1">
    <source>
        <dbReference type="SAM" id="Phobius"/>
    </source>
</evidence>